<reference evidence="2 3" key="1">
    <citation type="submission" date="2018-08" db="EMBL/GenBank/DDBJ databases">
        <title>Meiothermus granaticius genome AF-68 sequencing project.</title>
        <authorList>
            <person name="Da Costa M.S."/>
            <person name="Albuquerque L."/>
            <person name="Raposo P."/>
            <person name="Froufe H.J.C."/>
            <person name="Barroso C.S."/>
            <person name="Egas C."/>
        </authorList>
    </citation>
    <scope>NUCLEOTIDE SEQUENCE [LARGE SCALE GENOMIC DNA]</scope>
    <source>
        <strain evidence="2 3">AF-68</strain>
    </source>
</reference>
<evidence type="ECO:0000313" key="2">
    <source>
        <dbReference type="EMBL" id="RIH92518.1"/>
    </source>
</evidence>
<keyword evidence="2" id="KW-0378">Hydrolase</keyword>
<keyword evidence="3" id="KW-1185">Reference proteome</keyword>
<sequence length="251" mass="27907">MIYSGKEDMSRIPDWAMALRERRQGLDKSQAEVAREAALLNQTEVSRLERGLLHPTLDLGAAKLKALLKALEWSWGEFVHATGLELDLGEALEPRSLSTPQPYIPALEIPLLGTVSAGMRAIELYENPAHRVRVDGAFLPKGTRLDRLFALRVEGDSMVSEEITGIPPGALVIAERGRRPELGDVVVVWVRCLASNYEGGVLKVWSDGEDGQVLKSWNPRGPVFRLLECEEMRVQGVVRLVLTTPKVLRRK</sequence>
<comment type="caution">
    <text evidence="2">The sequence shown here is derived from an EMBL/GenBank/DDBJ whole genome shotgun (WGS) entry which is preliminary data.</text>
</comment>
<dbReference type="InterPro" id="IPR036286">
    <property type="entry name" value="LexA/Signal_pep-like_sf"/>
</dbReference>
<dbReference type="EMBL" id="QWLB01000018">
    <property type="protein sequence ID" value="RIH92518.1"/>
    <property type="molecule type" value="Genomic_DNA"/>
</dbReference>
<dbReference type="Gene3D" id="1.10.260.40">
    <property type="entry name" value="lambda repressor-like DNA-binding domains"/>
    <property type="match status" value="1"/>
</dbReference>
<feature type="domain" description="HTH cro/C1-type" evidence="1">
    <location>
        <begin position="19"/>
        <end position="78"/>
    </location>
</feature>
<protein>
    <submittedName>
        <fullName evidence="2">LexA repressor</fullName>
        <ecNumber evidence="2">3.4.21.88</ecNumber>
    </submittedName>
</protein>
<dbReference type="InterPro" id="IPR015927">
    <property type="entry name" value="Peptidase_S24_S26A/B/C"/>
</dbReference>
<dbReference type="AlphaFoldDB" id="A0A399F8F4"/>
<dbReference type="CDD" id="cd00093">
    <property type="entry name" value="HTH_XRE"/>
    <property type="match status" value="1"/>
</dbReference>
<evidence type="ECO:0000313" key="3">
    <source>
        <dbReference type="Proteomes" id="UP000266178"/>
    </source>
</evidence>
<dbReference type="SUPFAM" id="SSF51306">
    <property type="entry name" value="LexA/Signal peptidase"/>
    <property type="match status" value="1"/>
</dbReference>
<proteinExistence type="predicted"/>
<gene>
    <name evidence="2" type="primary">lexA_1</name>
    <name evidence="2" type="ORF">Mgrana_01550</name>
</gene>
<dbReference type="Pfam" id="PF00717">
    <property type="entry name" value="Peptidase_S24"/>
    <property type="match status" value="1"/>
</dbReference>
<accession>A0A399F8F4</accession>
<name>A0A399F8F4_9DEIN</name>
<dbReference type="Proteomes" id="UP000266178">
    <property type="component" value="Unassembled WGS sequence"/>
</dbReference>
<organism evidence="2 3">
    <name type="scientific">Meiothermus granaticius NBRC 107808</name>
    <dbReference type="NCBI Taxonomy" id="1227551"/>
    <lineage>
        <taxon>Bacteria</taxon>
        <taxon>Thermotogati</taxon>
        <taxon>Deinococcota</taxon>
        <taxon>Deinococci</taxon>
        <taxon>Thermales</taxon>
        <taxon>Thermaceae</taxon>
        <taxon>Meiothermus</taxon>
    </lineage>
</organism>
<dbReference type="GO" id="GO:0004252">
    <property type="term" value="F:serine-type endopeptidase activity"/>
    <property type="evidence" value="ECO:0007669"/>
    <property type="project" value="UniProtKB-EC"/>
</dbReference>
<dbReference type="EC" id="3.4.21.88" evidence="2"/>
<dbReference type="InterPro" id="IPR001387">
    <property type="entry name" value="Cro/C1-type_HTH"/>
</dbReference>
<dbReference type="InterPro" id="IPR010982">
    <property type="entry name" value="Lambda_DNA-bd_dom_sf"/>
</dbReference>
<dbReference type="SUPFAM" id="SSF47413">
    <property type="entry name" value="lambda repressor-like DNA-binding domains"/>
    <property type="match status" value="1"/>
</dbReference>
<dbReference type="CDD" id="cd06529">
    <property type="entry name" value="S24_LexA-like"/>
    <property type="match status" value="1"/>
</dbReference>
<dbReference type="Gene3D" id="2.10.109.10">
    <property type="entry name" value="Umud Fragment, subunit A"/>
    <property type="match status" value="1"/>
</dbReference>
<dbReference type="GO" id="GO:0003677">
    <property type="term" value="F:DNA binding"/>
    <property type="evidence" value="ECO:0007669"/>
    <property type="project" value="InterPro"/>
</dbReference>
<dbReference type="PROSITE" id="PS50943">
    <property type="entry name" value="HTH_CROC1"/>
    <property type="match status" value="1"/>
</dbReference>
<dbReference type="InterPro" id="IPR039418">
    <property type="entry name" value="LexA-like"/>
</dbReference>
<evidence type="ECO:0000259" key="1">
    <source>
        <dbReference type="PROSITE" id="PS50943"/>
    </source>
</evidence>